<evidence type="ECO:0000256" key="1">
    <source>
        <dbReference type="ARBA" id="ARBA00022448"/>
    </source>
</evidence>
<evidence type="ECO:0000256" key="5">
    <source>
        <dbReference type="ARBA" id="ARBA00022840"/>
    </source>
</evidence>
<organism evidence="7 8">
    <name type="scientific">Celeribacter baekdonensis</name>
    <dbReference type="NCBI Taxonomy" id="875171"/>
    <lineage>
        <taxon>Bacteria</taxon>
        <taxon>Pseudomonadati</taxon>
        <taxon>Pseudomonadota</taxon>
        <taxon>Alphaproteobacteria</taxon>
        <taxon>Rhodobacterales</taxon>
        <taxon>Roseobacteraceae</taxon>
        <taxon>Celeribacter</taxon>
    </lineage>
</organism>
<dbReference type="CDD" id="cd03215">
    <property type="entry name" value="ABC_Carb_Monos_II"/>
    <property type="match status" value="1"/>
</dbReference>
<dbReference type="PANTHER" id="PTHR43790:SF9">
    <property type="entry name" value="GALACTOFURANOSE TRANSPORTER ATP-BINDING PROTEIN YTFR"/>
    <property type="match status" value="1"/>
</dbReference>
<evidence type="ECO:0000313" key="7">
    <source>
        <dbReference type="EMBL" id="SDF96595.1"/>
    </source>
</evidence>
<dbReference type="PROSITE" id="PS50893">
    <property type="entry name" value="ABC_TRANSPORTER_2"/>
    <property type="match status" value="2"/>
</dbReference>
<sequence length="505" mass="54315">MGAPVLTASDVCKRFGPVQALRNVDFRLEPGEVHALLGINGAGKSTFIKILSGALQKDSGTIRIGGEDVHFRAPEDAIRAGIATVQQHPELVPDMSGLDNIFLGRETASRSLMGRIDREALEARADALLARFAVPIDLSQEVGQMSAVEREAVAILQAIAVDGIRVLILDEPTSTLTDVEREDLFALMNQLRAQGIAIIYITHQLEEVFAIADSFSVFRGGACIARMSVEEARSSGVSLADLMLGEAVGDIFPPKADPDARGDVFLEVRDLSLTHGFENVSFTAHRGEILGLFGLVGSGCDELAKSIFGVDPPDQGEIRIHGKPVSLRKPREALDAGIFLVPGDRRTEGLALSRHSLFNVPMANLRRAAGGRWGLKSRQLRTDIQRLTDQVALHPPHLNTPASGFSGGNQQKIVLAKGLYSEADIYIFVEPTVGVDIGARAKIYGLMRELSERAAVIVVSSDCDEVHGVADRTIALHKGRQVEPESGVFSRDDLLMAGIMGEGSL</sequence>
<accession>A0A1G7QDQ9</accession>
<dbReference type="OrthoDB" id="9805029at2"/>
<evidence type="ECO:0000256" key="3">
    <source>
        <dbReference type="ARBA" id="ARBA00022737"/>
    </source>
</evidence>
<evidence type="ECO:0000259" key="6">
    <source>
        <dbReference type="PROSITE" id="PS50893"/>
    </source>
</evidence>
<dbReference type="PANTHER" id="PTHR43790">
    <property type="entry name" value="CARBOHYDRATE TRANSPORT ATP-BINDING PROTEIN MG119-RELATED"/>
    <property type="match status" value="1"/>
</dbReference>
<dbReference type="SMART" id="SM00382">
    <property type="entry name" value="AAA"/>
    <property type="match status" value="2"/>
</dbReference>
<dbReference type="InterPro" id="IPR017871">
    <property type="entry name" value="ABC_transporter-like_CS"/>
</dbReference>
<keyword evidence="5 7" id="KW-0067">ATP-binding</keyword>
<dbReference type="InterPro" id="IPR003439">
    <property type="entry name" value="ABC_transporter-like_ATP-bd"/>
</dbReference>
<dbReference type="PROSITE" id="PS00211">
    <property type="entry name" value="ABC_TRANSPORTER_1"/>
    <property type="match status" value="1"/>
</dbReference>
<keyword evidence="4" id="KW-0547">Nucleotide-binding</keyword>
<dbReference type="InterPro" id="IPR050107">
    <property type="entry name" value="ABC_carbohydrate_import_ATPase"/>
</dbReference>
<keyword evidence="3" id="KW-0677">Repeat</keyword>
<gene>
    <name evidence="7" type="ORF">SAMN04488117_109100</name>
</gene>
<dbReference type="GO" id="GO:0016887">
    <property type="term" value="F:ATP hydrolysis activity"/>
    <property type="evidence" value="ECO:0007669"/>
    <property type="project" value="InterPro"/>
</dbReference>
<dbReference type="Pfam" id="PF00005">
    <property type="entry name" value="ABC_tran"/>
    <property type="match status" value="2"/>
</dbReference>
<dbReference type="Proteomes" id="UP000182284">
    <property type="component" value="Unassembled WGS sequence"/>
</dbReference>
<dbReference type="AlphaFoldDB" id="A0A1G7QDQ9"/>
<dbReference type="GO" id="GO:0005524">
    <property type="term" value="F:ATP binding"/>
    <property type="evidence" value="ECO:0007669"/>
    <property type="project" value="UniProtKB-KW"/>
</dbReference>
<dbReference type="RefSeq" id="WP_074646130.1">
    <property type="nucleotide sequence ID" value="NZ_FNBL01000009.1"/>
</dbReference>
<dbReference type="SUPFAM" id="SSF52540">
    <property type="entry name" value="P-loop containing nucleoside triphosphate hydrolases"/>
    <property type="match status" value="2"/>
</dbReference>
<keyword evidence="2" id="KW-0762">Sugar transport</keyword>
<dbReference type="EMBL" id="FNBL01000009">
    <property type="protein sequence ID" value="SDF96595.1"/>
    <property type="molecule type" value="Genomic_DNA"/>
</dbReference>
<feature type="domain" description="ABC transporter" evidence="6">
    <location>
        <begin position="260"/>
        <end position="503"/>
    </location>
</feature>
<protein>
    <submittedName>
        <fullName evidence="7">Ribose transport system ATP-binding protein</fullName>
    </submittedName>
</protein>
<reference evidence="7 8" key="1">
    <citation type="submission" date="2016-10" db="EMBL/GenBank/DDBJ databases">
        <authorList>
            <person name="de Groot N.N."/>
        </authorList>
    </citation>
    <scope>NUCLEOTIDE SEQUENCE [LARGE SCALE GENOMIC DNA]</scope>
    <source>
        <strain evidence="7 8">DSM 27375</strain>
    </source>
</reference>
<dbReference type="InterPro" id="IPR003593">
    <property type="entry name" value="AAA+_ATPase"/>
</dbReference>
<evidence type="ECO:0000313" key="8">
    <source>
        <dbReference type="Proteomes" id="UP000182284"/>
    </source>
</evidence>
<dbReference type="InterPro" id="IPR027417">
    <property type="entry name" value="P-loop_NTPase"/>
</dbReference>
<name>A0A1G7QDQ9_9RHOB</name>
<feature type="domain" description="ABC transporter" evidence="6">
    <location>
        <begin position="6"/>
        <end position="245"/>
    </location>
</feature>
<evidence type="ECO:0000256" key="2">
    <source>
        <dbReference type="ARBA" id="ARBA00022597"/>
    </source>
</evidence>
<dbReference type="Gene3D" id="3.40.50.300">
    <property type="entry name" value="P-loop containing nucleotide triphosphate hydrolases"/>
    <property type="match status" value="2"/>
</dbReference>
<dbReference type="CDD" id="cd03216">
    <property type="entry name" value="ABC_Carb_Monos_I"/>
    <property type="match status" value="1"/>
</dbReference>
<keyword evidence="1" id="KW-0813">Transport</keyword>
<proteinExistence type="predicted"/>
<evidence type="ECO:0000256" key="4">
    <source>
        <dbReference type="ARBA" id="ARBA00022741"/>
    </source>
</evidence>